<dbReference type="Gene3D" id="3.40.630.30">
    <property type="match status" value="1"/>
</dbReference>
<evidence type="ECO:0000259" key="1">
    <source>
        <dbReference type="Pfam" id="PF22998"/>
    </source>
</evidence>
<dbReference type="InterPro" id="IPR053013">
    <property type="entry name" value="LAT"/>
</dbReference>
<name>H3GFM7_PHYRM</name>
<protein>
    <recommendedName>
        <fullName evidence="1">LYC1 C-terminal domain-containing protein</fullName>
    </recommendedName>
</protein>
<dbReference type="OMA" id="ASVYCEP"/>
<accession>H3GFM7</accession>
<dbReference type="Pfam" id="PF22998">
    <property type="entry name" value="GNAT_LYC1-like"/>
    <property type="match status" value="1"/>
</dbReference>
<organism evidence="2 3">
    <name type="scientific">Phytophthora ramorum</name>
    <name type="common">Sudden oak death agent</name>
    <dbReference type="NCBI Taxonomy" id="164328"/>
    <lineage>
        <taxon>Eukaryota</taxon>
        <taxon>Sar</taxon>
        <taxon>Stramenopiles</taxon>
        <taxon>Oomycota</taxon>
        <taxon>Peronosporomycetes</taxon>
        <taxon>Peronosporales</taxon>
        <taxon>Peronosporaceae</taxon>
        <taxon>Phytophthora</taxon>
    </lineage>
</organism>
<dbReference type="VEuPathDB" id="FungiDB:KRP23_7757"/>
<dbReference type="InterPro" id="IPR016181">
    <property type="entry name" value="Acyl_CoA_acyltransferase"/>
</dbReference>
<feature type="domain" description="LYC1 C-terminal" evidence="1">
    <location>
        <begin position="195"/>
        <end position="373"/>
    </location>
</feature>
<dbReference type="eggNOG" id="ENOG502RZ3A">
    <property type="taxonomic scope" value="Eukaryota"/>
</dbReference>
<sequence length="373" mass="42565">MEKFRLVQLTQEALKVQCKTDDYEHWGPPLLNVQQWQQKDAAQRETPFSQEGALFWALVDKTRENSTLSDEGLAAGRDLLHCHCKTIRFPCVYRRSSGEMEHGFSYQVSSVYTLPESRRRGLAGFFLTEVAKQLEQLPKALISVLYSDVGPAFYDKLGWKCHSSKMATLEVDHLRNVSAATGDDDNVVLAPFFVDDKLDKFLQADNGRLVEELSSGKFHGQEAFLILPTRDSIEWQFCNGLHYARAGGLDELPSRCGVKINDNAFVIWWHNFKESTLYLDRARFPDSGDNAAAISRILLDAAMQEARKFKLKKVVIWDPPPALVHEEVRRRLEMEVAERKLSLSSAMVFPRGNKENSSTLLPTWFSNEKYAWV</sequence>
<evidence type="ECO:0000313" key="2">
    <source>
        <dbReference type="EnsemblProtists" id="Phyra74532"/>
    </source>
</evidence>
<dbReference type="InParanoid" id="H3GFM7"/>
<dbReference type="HOGENOM" id="CLU_845888_0_0_1"/>
<keyword evidence="3" id="KW-1185">Reference proteome</keyword>
<dbReference type="PANTHER" id="PTHR34815:SF2">
    <property type="entry name" value="N-ACETYLTRANSFERASE DOMAIN-CONTAINING PROTEIN"/>
    <property type="match status" value="1"/>
</dbReference>
<dbReference type="EnsemblProtists" id="Phyra74532">
    <property type="protein sequence ID" value="Phyra74532"/>
    <property type="gene ID" value="Phyra74532"/>
</dbReference>
<dbReference type="InterPro" id="IPR055100">
    <property type="entry name" value="GNAT_LYC1-like"/>
</dbReference>
<dbReference type="SUPFAM" id="SSF55729">
    <property type="entry name" value="Acyl-CoA N-acyltransferases (Nat)"/>
    <property type="match status" value="1"/>
</dbReference>
<dbReference type="AlphaFoldDB" id="H3GFM7"/>
<dbReference type="VEuPathDB" id="FungiDB:KRP22_252"/>
<proteinExistence type="predicted"/>
<reference evidence="3" key="1">
    <citation type="journal article" date="2006" name="Science">
        <title>Phytophthora genome sequences uncover evolutionary origins and mechanisms of pathogenesis.</title>
        <authorList>
            <person name="Tyler B.M."/>
            <person name="Tripathy S."/>
            <person name="Zhang X."/>
            <person name="Dehal P."/>
            <person name="Jiang R.H."/>
            <person name="Aerts A."/>
            <person name="Arredondo F.D."/>
            <person name="Baxter L."/>
            <person name="Bensasson D."/>
            <person name="Beynon J.L."/>
            <person name="Chapman J."/>
            <person name="Damasceno C.M."/>
            <person name="Dorrance A.E."/>
            <person name="Dou D."/>
            <person name="Dickerman A.W."/>
            <person name="Dubchak I.L."/>
            <person name="Garbelotto M."/>
            <person name="Gijzen M."/>
            <person name="Gordon S.G."/>
            <person name="Govers F."/>
            <person name="Grunwald N.J."/>
            <person name="Huang W."/>
            <person name="Ivors K.L."/>
            <person name="Jones R.W."/>
            <person name="Kamoun S."/>
            <person name="Krampis K."/>
            <person name="Lamour K.H."/>
            <person name="Lee M.K."/>
            <person name="McDonald W.H."/>
            <person name="Medina M."/>
            <person name="Meijer H.J."/>
            <person name="Nordberg E.K."/>
            <person name="Maclean D.J."/>
            <person name="Ospina-Giraldo M.D."/>
            <person name="Morris P.F."/>
            <person name="Phuntumart V."/>
            <person name="Putnam N.H."/>
            <person name="Rash S."/>
            <person name="Rose J.K."/>
            <person name="Sakihama Y."/>
            <person name="Salamov A.A."/>
            <person name="Savidor A."/>
            <person name="Scheuring C.F."/>
            <person name="Smith B.M."/>
            <person name="Sobral B.W."/>
            <person name="Terry A."/>
            <person name="Torto-Alalibo T.A."/>
            <person name="Win J."/>
            <person name="Xu Z."/>
            <person name="Zhang H."/>
            <person name="Grigoriev I.V."/>
            <person name="Rokhsar D.S."/>
            <person name="Boore J.L."/>
        </authorList>
    </citation>
    <scope>NUCLEOTIDE SEQUENCE [LARGE SCALE GENOMIC DNA]</scope>
    <source>
        <strain evidence="3">Pr102</strain>
    </source>
</reference>
<dbReference type="EMBL" id="DS566005">
    <property type="status" value="NOT_ANNOTATED_CDS"/>
    <property type="molecule type" value="Genomic_DNA"/>
</dbReference>
<dbReference type="PANTHER" id="PTHR34815">
    <property type="entry name" value="LYSINE ACETYLTRANSFERASE"/>
    <property type="match status" value="1"/>
</dbReference>
<evidence type="ECO:0000313" key="3">
    <source>
        <dbReference type="Proteomes" id="UP000005238"/>
    </source>
</evidence>
<reference evidence="2" key="2">
    <citation type="submission" date="2015-06" db="UniProtKB">
        <authorList>
            <consortium name="EnsemblProtists"/>
        </authorList>
    </citation>
    <scope>IDENTIFICATION</scope>
    <source>
        <strain evidence="2">Pr102</strain>
    </source>
</reference>
<dbReference type="Proteomes" id="UP000005238">
    <property type="component" value="Unassembled WGS sequence"/>
</dbReference>
<dbReference type="STRING" id="164328.H3GFM7"/>